<dbReference type="SUPFAM" id="SSF142433">
    <property type="entry name" value="CinA-like"/>
    <property type="match status" value="1"/>
</dbReference>
<sequence>MTSTHPDTSQAKNTAQAGGMSEVEDSVEVEGQVPPPGSLEAEGRLPMPGGAGAGLADTALGDSPATSPRAAVRLVELLKARRATVATAESLTGGLVGAALTDIPGVSAVYRGGVVVYATDLKATLAGVPADLLADLGPVHADTAAALASGVRERLGATYGLATTGVAGPDPQAGIEAGTVYVAAAGPEAVKVRKLALSGDRATVRQGSVQAALELAVELVTEELA</sequence>
<keyword evidence="4" id="KW-1185">Reference proteome</keyword>
<organism evidence="3 4">
    <name type="scientific">Kribbella sancticallisti</name>
    <dbReference type="NCBI Taxonomy" id="460087"/>
    <lineage>
        <taxon>Bacteria</taxon>
        <taxon>Bacillati</taxon>
        <taxon>Actinomycetota</taxon>
        <taxon>Actinomycetes</taxon>
        <taxon>Propionibacteriales</taxon>
        <taxon>Kribbellaceae</taxon>
        <taxon>Kribbella</taxon>
    </lineage>
</organism>
<dbReference type="Gene3D" id="3.90.950.20">
    <property type="entry name" value="CinA-like"/>
    <property type="match status" value="1"/>
</dbReference>
<accession>A0ABP4QI57</accession>
<evidence type="ECO:0000313" key="4">
    <source>
        <dbReference type="Proteomes" id="UP001500393"/>
    </source>
</evidence>
<dbReference type="Pfam" id="PF02464">
    <property type="entry name" value="CinA"/>
    <property type="match status" value="1"/>
</dbReference>
<gene>
    <name evidence="3" type="ORF">GCM10009789_76130</name>
</gene>
<evidence type="ECO:0000256" key="1">
    <source>
        <dbReference type="SAM" id="MobiDB-lite"/>
    </source>
</evidence>
<feature type="domain" description="CinA C-terminal" evidence="2">
    <location>
        <begin position="72"/>
        <end position="218"/>
    </location>
</feature>
<dbReference type="NCBIfam" id="TIGR00199">
    <property type="entry name" value="PncC_domain"/>
    <property type="match status" value="1"/>
</dbReference>
<dbReference type="InterPro" id="IPR036653">
    <property type="entry name" value="CinA-like_C"/>
</dbReference>
<evidence type="ECO:0000313" key="3">
    <source>
        <dbReference type="EMBL" id="GAA1610545.1"/>
    </source>
</evidence>
<proteinExistence type="predicted"/>
<dbReference type="Proteomes" id="UP001500393">
    <property type="component" value="Unassembled WGS sequence"/>
</dbReference>
<dbReference type="EMBL" id="BAAAOS010000058">
    <property type="protein sequence ID" value="GAA1610545.1"/>
    <property type="molecule type" value="Genomic_DNA"/>
</dbReference>
<protein>
    <recommendedName>
        <fullName evidence="2">CinA C-terminal domain-containing protein</fullName>
    </recommendedName>
</protein>
<feature type="region of interest" description="Disordered" evidence="1">
    <location>
        <begin position="1"/>
        <end position="65"/>
    </location>
</feature>
<reference evidence="4" key="1">
    <citation type="journal article" date="2019" name="Int. J. Syst. Evol. Microbiol.">
        <title>The Global Catalogue of Microorganisms (GCM) 10K type strain sequencing project: providing services to taxonomists for standard genome sequencing and annotation.</title>
        <authorList>
            <consortium name="The Broad Institute Genomics Platform"/>
            <consortium name="The Broad Institute Genome Sequencing Center for Infectious Disease"/>
            <person name="Wu L."/>
            <person name="Ma J."/>
        </authorList>
    </citation>
    <scope>NUCLEOTIDE SEQUENCE [LARGE SCALE GENOMIC DNA]</scope>
    <source>
        <strain evidence="4">JCM 14969</strain>
    </source>
</reference>
<name>A0ABP4QI57_9ACTN</name>
<comment type="caution">
    <text evidence="3">The sequence shown here is derived from an EMBL/GenBank/DDBJ whole genome shotgun (WGS) entry which is preliminary data.</text>
</comment>
<feature type="compositionally biased region" description="Polar residues" evidence="1">
    <location>
        <begin position="1"/>
        <end position="16"/>
    </location>
</feature>
<dbReference type="InterPro" id="IPR008136">
    <property type="entry name" value="CinA_C"/>
</dbReference>
<evidence type="ECO:0000259" key="2">
    <source>
        <dbReference type="Pfam" id="PF02464"/>
    </source>
</evidence>